<reference evidence="1" key="1">
    <citation type="submission" date="2022-02" db="EMBL/GenBank/DDBJ databases">
        <authorList>
            <person name="King R."/>
        </authorList>
    </citation>
    <scope>NUCLEOTIDE SEQUENCE</scope>
</reference>
<accession>A0A9P0J2X1</accession>
<gene>
    <name evidence="1" type="ORF">APHIGO_LOCUS4810</name>
</gene>
<dbReference type="Proteomes" id="UP001154329">
    <property type="component" value="Chromosome 2"/>
</dbReference>
<proteinExistence type="predicted"/>
<keyword evidence="2" id="KW-1185">Reference proteome</keyword>
<dbReference type="AlphaFoldDB" id="A0A9P0J2X1"/>
<reference evidence="1" key="2">
    <citation type="submission" date="2022-10" db="EMBL/GenBank/DDBJ databases">
        <authorList>
            <consortium name="ENA_rothamsted_submissions"/>
            <consortium name="culmorum"/>
            <person name="King R."/>
        </authorList>
    </citation>
    <scope>NUCLEOTIDE SEQUENCE</scope>
</reference>
<evidence type="ECO:0000313" key="2">
    <source>
        <dbReference type="Proteomes" id="UP001154329"/>
    </source>
</evidence>
<organism evidence="1 2">
    <name type="scientific">Aphis gossypii</name>
    <name type="common">Cotton aphid</name>
    <dbReference type="NCBI Taxonomy" id="80765"/>
    <lineage>
        <taxon>Eukaryota</taxon>
        <taxon>Metazoa</taxon>
        <taxon>Ecdysozoa</taxon>
        <taxon>Arthropoda</taxon>
        <taxon>Hexapoda</taxon>
        <taxon>Insecta</taxon>
        <taxon>Pterygota</taxon>
        <taxon>Neoptera</taxon>
        <taxon>Paraneoptera</taxon>
        <taxon>Hemiptera</taxon>
        <taxon>Sternorrhyncha</taxon>
        <taxon>Aphidomorpha</taxon>
        <taxon>Aphidoidea</taxon>
        <taxon>Aphididae</taxon>
        <taxon>Aphidini</taxon>
        <taxon>Aphis</taxon>
        <taxon>Aphis</taxon>
    </lineage>
</organism>
<protein>
    <submittedName>
        <fullName evidence="1">Uncharacterized protein</fullName>
    </submittedName>
</protein>
<evidence type="ECO:0000313" key="1">
    <source>
        <dbReference type="EMBL" id="CAH1722511.1"/>
    </source>
</evidence>
<dbReference type="EMBL" id="OU899035">
    <property type="protein sequence ID" value="CAH1722511.1"/>
    <property type="molecule type" value="Genomic_DNA"/>
</dbReference>
<sequence>MNNDIYNHLLVVVIFSEIKSLYQDLQNKIPTALLNLLQKALDNQNENDNESDAGKTKCLGSFKNLFSGFRRVKTVFQSSDKIYAQEVITKIGKAFQKQGSKLEGVRQENKFYQLMFKNGVTELNRNIGINTPARMLKKIPDRKIIKPELISYENMTDKNADKFRMSNDLKEKILEIDEINFLKALAENAKHNIINLENWRNNFNFRL</sequence>
<name>A0A9P0J2X1_APHGO</name>